<protein>
    <recommendedName>
        <fullName evidence="1">ADP-ribosyl cyclase/cyclic ADP-ribose hydrolase</fullName>
        <ecNumber evidence="1">3.2.2.6</ecNumber>
    </recommendedName>
</protein>
<dbReference type="FunFam" id="3.40.50.300:FF:001002">
    <property type="entry name" value="Disease resistance protein (TIR-NBS-LRR class)"/>
    <property type="match status" value="1"/>
</dbReference>
<dbReference type="GO" id="GO:0043531">
    <property type="term" value="F:ADP binding"/>
    <property type="evidence" value="ECO:0007669"/>
    <property type="project" value="InterPro"/>
</dbReference>
<dbReference type="AlphaFoldDB" id="A0A9W3CEW2"/>
<dbReference type="Pfam" id="PF00931">
    <property type="entry name" value="NB-ARC"/>
    <property type="match status" value="1"/>
</dbReference>
<dbReference type="Proteomes" id="UP000504610">
    <property type="component" value="Chromosome 9"/>
</dbReference>
<dbReference type="Gene3D" id="3.40.50.300">
    <property type="entry name" value="P-loop containing nucleotide triphosphate hydrolases"/>
    <property type="match status" value="1"/>
</dbReference>
<keyword evidence="2" id="KW-0433">Leucine-rich repeat</keyword>
<dbReference type="Pfam" id="PF23282">
    <property type="entry name" value="WHD_ROQ1"/>
    <property type="match status" value="1"/>
</dbReference>
<dbReference type="InterPro" id="IPR042197">
    <property type="entry name" value="Apaf_helical"/>
</dbReference>
<keyword evidence="6" id="KW-0520">NAD</keyword>
<dbReference type="InterPro" id="IPR035897">
    <property type="entry name" value="Toll_tir_struct_dom_sf"/>
</dbReference>
<dbReference type="InterPro" id="IPR027417">
    <property type="entry name" value="P-loop_NTPase"/>
</dbReference>
<feature type="domain" description="TIR" evidence="9">
    <location>
        <begin position="72"/>
        <end position="236"/>
    </location>
</feature>
<dbReference type="GO" id="GO:0061809">
    <property type="term" value="F:NAD+ nucleosidase activity, cyclic ADP-ribose generating"/>
    <property type="evidence" value="ECO:0007669"/>
    <property type="project" value="UniProtKB-EC"/>
</dbReference>
<dbReference type="Gene3D" id="3.40.50.10140">
    <property type="entry name" value="Toll/interleukin-1 receptor homology (TIR) domain"/>
    <property type="match status" value="1"/>
</dbReference>
<dbReference type="InterPro" id="IPR032675">
    <property type="entry name" value="LRR_dom_sf"/>
</dbReference>
<dbReference type="GeneID" id="108836142"/>
<proteinExistence type="predicted"/>
<dbReference type="InterPro" id="IPR036390">
    <property type="entry name" value="WH_DNA-bd_sf"/>
</dbReference>
<evidence type="ECO:0000256" key="5">
    <source>
        <dbReference type="ARBA" id="ARBA00022821"/>
    </source>
</evidence>
<dbReference type="Gene3D" id="1.10.8.430">
    <property type="entry name" value="Helical domain of apoptotic protease-activating factors"/>
    <property type="match status" value="1"/>
</dbReference>
<dbReference type="FunFam" id="1.10.8.430:FF:000002">
    <property type="entry name" value="Disease resistance protein (TIR-NBS-LRR class)"/>
    <property type="match status" value="1"/>
</dbReference>
<sequence>MFYSLPTEQEKSPSLSSLKSQQTQKVRIRTELSIISPPHLWLIRIHLSEFLIMNHSGSSPMVSSISSSPPTWRYRVFTSFHGPDVRKTFLSHLRKQFAFNGISMFDDRVIDRGQTIAPELTQAIRESRISIVVLSKNYASSSWCLDELLEILKCKEETGQIVMTVFYGVDPSHVRKQTEDFGKVFNETCAGNTEVKRQKWSQALTDVGNIAGEHFLNWVNEADMIEKIATDVSNKLNATPSKDFDGMVGLETHLREIKSLLDLDNDGVKMVAITGPAGIGKSTIARALHSLLSNRFQLTCFVDNLRGTYSIGLDEYGLKFRLQEELLSKTLNQNSLRICHLGVIKERLHDQKVLIFLDDVNNIKQLEALAGDISWFGPGSRVVVTTENKELLQQHGINNTYHVEFPSRGEAVEILCRYAFRQSYPHNGFDELSLKISELCGKLPLGLRVVGSSLRGKKVDEWEDVMNRLETILDHQDIEQVVRVGYESLHEKEQSLFLHIAVFFNLNDADLVKAMFADNNSDIKDGLKILVNRSLIDISTKGEIVMHKLLQQVGTKVVHKEDFLERAKGTRYVSGISFDISDIDEVFISPNAFKRMPNLRFLKVYKSKKDGNEILHIPVETEFPRRLRLLDWKAYPSKILPLGFCLNNLVELKMQHSHLEKLWEGTQPLANLKKMDLSRSLSLRELPDLSNALMLEKLELCGCESLVEIHSSIGNLRKIDELDMSDCTNLQVVPDLNNLTPLAHVGMNGCSQLTIFPDISTEIRALAIADTMMEALPKSVRHWSGLRNLTIYGVTANIEQIPDCIKDLHELESLWVFKCSKLTSLPELPSSLERVIAESCESLKTVLPAFDSDLIQQSLWASLPGRKIPEEFDHRAIGNSLTVRSDSRKFRFCIVVSPKQPIREHYPEFFCRMRVNKGCPTDHDIDMHLQCIQAEHLCFSFTDLADAHGWLDQENEIVFEFIACQKLDIIECGVQIVTEESERRRRIEFDEASKDSQRSTYGLTNLRDKEENNG</sequence>
<dbReference type="PANTHER" id="PTHR11017">
    <property type="entry name" value="LEUCINE-RICH REPEAT-CONTAINING PROTEIN"/>
    <property type="match status" value="1"/>
</dbReference>
<dbReference type="OrthoDB" id="1901675at2759"/>
<evidence type="ECO:0000256" key="3">
    <source>
        <dbReference type="ARBA" id="ARBA00022737"/>
    </source>
</evidence>
<organism evidence="10 11">
    <name type="scientific">Raphanus sativus</name>
    <name type="common">Radish</name>
    <name type="synonym">Raphanus raphanistrum var. sativus</name>
    <dbReference type="NCBI Taxonomy" id="3726"/>
    <lineage>
        <taxon>Eukaryota</taxon>
        <taxon>Viridiplantae</taxon>
        <taxon>Streptophyta</taxon>
        <taxon>Embryophyta</taxon>
        <taxon>Tracheophyta</taxon>
        <taxon>Spermatophyta</taxon>
        <taxon>Magnoliopsida</taxon>
        <taxon>eudicotyledons</taxon>
        <taxon>Gunneridae</taxon>
        <taxon>Pentapetalae</taxon>
        <taxon>rosids</taxon>
        <taxon>malvids</taxon>
        <taxon>Brassicales</taxon>
        <taxon>Brassicaceae</taxon>
        <taxon>Brassiceae</taxon>
        <taxon>Raphanus</taxon>
    </lineage>
</organism>
<dbReference type="FunFam" id="3.40.50.10140:FF:000007">
    <property type="entry name" value="Disease resistance protein (TIR-NBS-LRR class)"/>
    <property type="match status" value="1"/>
</dbReference>
<comment type="catalytic activity">
    <reaction evidence="7">
        <text>NAD(+) + H2O = ADP-D-ribose + nicotinamide + H(+)</text>
        <dbReference type="Rhea" id="RHEA:16301"/>
        <dbReference type="ChEBI" id="CHEBI:15377"/>
        <dbReference type="ChEBI" id="CHEBI:15378"/>
        <dbReference type="ChEBI" id="CHEBI:17154"/>
        <dbReference type="ChEBI" id="CHEBI:57540"/>
        <dbReference type="ChEBI" id="CHEBI:57967"/>
        <dbReference type="EC" id="3.2.2.6"/>
    </reaction>
    <physiologicalReaction direction="left-to-right" evidence="7">
        <dbReference type="Rhea" id="RHEA:16302"/>
    </physiologicalReaction>
</comment>
<dbReference type="RefSeq" id="XP_056850077.1">
    <property type="nucleotide sequence ID" value="XM_056994097.1"/>
</dbReference>
<accession>A0A9W3CEW2</accession>
<evidence type="ECO:0000256" key="4">
    <source>
        <dbReference type="ARBA" id="ARBA00022801"/>
    </source>
</evidence>
<keyword evidence="5" id="KW-0611">Plant defense</keyword>
<evidence type="ECO:0000256" key="8">
    <source>
        <dbReference type="SAM" id="MobiDB-lite"/>
    </source>
</evidence>
<evidence type="ECO:0000259" key="9">
    <source>
        <dbReference type="PROSITE" id="PS50104"/>
    </source>
</evidence>
<evidence type="ECO:0000256" key="2">
    <source>
        <dbReference type="ARBA" id="ARBA00022614"/>
    </source>
</evidence>
<feature type="region of interest" description="Disordered" evidence="8">
    <location>
        <begin position="990"/>
        <end position="1014"/>
    </location>
</feature>
<dbReference type="InterPro" id="IPR003593">
    <property type="entry name" value="AAA+_ATPase"/>
</dbReference>
<dbReference type="SUPFAM" id="SSF46785">
    <property type="entry name" value="Winged helix' DNA-binding domain"/>
    <property type="match status" value="1"/>
</dbReference>
<dbReference type="SUPFAM" id="SSF52200">
    <property type="entry name" value="Toll/Interleukin receptor TIR domain"/>
    <property type="match status" value="1"/>
</dbReference>
<reference evidence="10" key="1">
    <citation type="journal article" date="2019" name="Database">
        <title>The radish genome database (RadishGD): an integrated information resource for radish genomics.</title>
        <authorList>
            <person name="Yu H.J."/>
            <person name="Baek S."/>
            <person name="Lee Y.J."/>
            <person name="Cho A."/>
            <person name="Mun J.H."/>
        </authorList>
    </citation>
    <scope>NUCLEOTIDE SEQUENCE [LARGE SCALE GENOMIC DNA]</scope>
    <source>
        <strain evidence="10">cv. WK10039</strain>
    </source>
</reference>
<dbReference type="SUPFAM" id="SSF52540">
    <property type="entry name" value="P-loop containing nucleoside triphosphate hydrolases"/>
    <property type="match status" value="1"/>
</dbReference>
<dbReference type="InterPro" id="IPR002182">
    <property type="entry name" value="NB-ARC"/>
</dbReference>
<evidence type="ECO:0000256" key="7">
    <source>
        <dbReference type="ARBA" id="ARBA00047304"/>
    </source>
</evidence>
<dbReference type="InterPro" id="IPR000157">
    <property type="entry name" value="TIR_dom"/>
</dbReference>
<dbReference type="PANTHER" id="PTHR11017:SF584">
    <property type="entry name" value="TIR DOMAIN-CONTAINING PROTEIN"/>
    <property type="match status" value="1"/>
</dbReference>
<dbReference type="InterPro" id="IPR044974">
    <property type="entry name" value="Disease_R_plants"/>
</dbReference>
<evidence type="ECO:0000256" key="6">
    <source>
        <dbReference type="ARBA" id="ARBA00023027"/>
    </source>
</evidence>
<dbReference type="SMART" id="SM00255">
    <property type="entry name" value="TIR"/>
    <property type="match status" value="1"/>
</dbReference>
<keyword evidence="4" id="KW-0378">Hydrolase</keyword>
<reference evidence="11" key="2">
    <citation type="submission" date="2025-08" db="UniProtKB">
        <authorList>
            <consortium name="RefSeq"/>
        </authorList>
    </citation>
    <scope>IDENTIFICATION</scope>
    <source>
        <tissue evidence="11">Leaf</tissue>
    </source>
</reference>
<feature type="region of interest" description="Disordered" evidence="8">
    <location>
        <begin position="1"/>
        <end position="20"/>
    </location>
</feature>
<dbReference type="InterPro" id="IPR011713">
    <property type="entry name" value="Leu-rich_rpt_3"/>
</dbReference>
<evidence type="ECO:0000313" key="11">
    <source>
        <dbReference type="RefSeq" id="XP_056850077.1"/>
    </source>
</evidence>
<dbReference type="Pfam" id="PF01582">
    <property type="entry name" value="TIR"/>
    <property type="match status" value="1"/>
</dbReference>
<name>A0A9W3CEW2_RAPSA</name>
<dbReference type="Gene3D" id="3.80.10.10">
    <property type="entry name" value="Ribonuclease Inhibitor"/>
    <property type="match status" value="1"/>
</dbReference>
<dbReference type="Pfam" id="PF07725">
    <property type="entry name" value="LRR_3"/>
    <property type="match status" value="1"/>
</dbReference>
<dbReference type="GO" id="GO:0006952">
    <property type="term" value="P:defense response"/>
    <property type="evidence" value="ECO:0007669"/>
    <property type="project" value="UniProtKB-KW"/>
</dbReference>
<dbReference type="PROSITE" id="PS50104">
    <property type="entry name" value="TIR"/>
    <property type="match status" value="1"/>
</dbReference>
<dbReference type="GO" id="GO:0007165">
    <property type="term" value="P:signal transduction"/>
    <property type="evidence" value="ECO:0007669"/>
    <property type="project" value="InterPro"/>
</dbReference>
<dbReference type="FunFam" id="3.80.10.10:FF:000386">
    <property type="entry name" value="Disease resistance protein RPS4"/>
    <property type="match status" value="1"/>
</dbReference>
<dbReference type="EC" id="3.2.2.6" evidence="1"/>
<dbReference type="InterPro" id="IPR058192">
    <property type="entry name" value="WHD_ROQ1-like"/>
</dbReference>
<dbReference type="KEGG" id="rsz:108836142"/>
<dbReference type="SUPFAM" id="SSF52058">
    <property type="entry name" value="L domain-like"/>
    <property type="match status" value="1"/>
</dbReference>
<keyword evidence="10" id="KW-1185">Reference proteome</keyword>
<dbReference type="SMART" id="SM00382">
    <property type="entry name" value="AAA"/>
    <property type="match status" value="1"/>
</dbReference>
<evidence type="ECO:0000313" key="10">
    <source>
        <dbReference type="Proteomes" id="UP000504610"/>
    </source>
</evidence>
<gene>
    <name evidence="11" type="primary">LOC108836142</name>
</gene>
<keyword evidence="3" id="KW-0677">Repeat</keyword>
<evidence type="ECO:0000256" key="1">
    <source>
        <dbReference type="ARBA" id="ARBA00011982"/>
    </source>
</evidence>
<dbReference type="PRINTS" id="PR00364">
    <property type="entry name" value="DISEASERSIST"/>
</dbReference>